<dbReference type="GO" id="GO:0050661">
    <property type="term" value="F:NADP binding"/>
    <property type="evidence" value="ECO:0007669"/>
    <property type="project" value="InterPro"/>
</dbReference>
<evidence type="ECO:0000256" key="3">
    <source>
        <dbReference type="SAM" id="SignalP"/>
    </source>
</evidence>
<reference evidence="6 7" key="1">
    <citation type="submission" date="2018-03" db="EMBL/GenBank/DDBJ databases">
        <title>Genomic Encyclopedia of Type Strains, Phase III (KMG-III): the genomes of soil and plant-associated and newly described type strains.</title>
        <authorList>
            <person name="Whitman W."/>
        </authorList>
    </citation>
    <scope>NUCLEOTIDE SEQUENCE [LARGE SCALE GENOMIC DNA]</scope>
    <source>
        <strain evidence="6 7">CGMCC 4.7125</strain>
    </source>
</reference>
<sequence length="295" mass="30649">MTEQHKPAVSVLGLGAMGTALAEALLAAGHPTTVWNRTPARTDPLVAKGAARAADVGEAVSASRLVLVCLLDHPSVHSALDPAADRLRGRALVNLTSGTPAQAEELATWASCHGADFLDGGIMAVPPMIGKPGAFVLYSGSRDAFDAYRGTLDVLADSRYLGTEPGRAALYDTALLSGMYGMFMGILHALALVTADGTAAGEFAPMLREWLDAMSGFATSAAEQIDRADYALGVVSSLAMQATGFDEFLDVARERGVSPELLAPLGPLLRRRVADGHGHEDITGVIELLRTGSAG</sequence>
<evidence type="ECO:0000313" key="7">
    <source>
        <dbReference type="Proteomes" id="UP000238362"/>
    </source>
</evidence>
<protein>
    <submittedName>
        <fullName evidence="6">3-hydroxyisobutyrate dehydrogenase-like beta-hydroxyacid dehydrogenase</fullName>
    </submittedName>
</protein>
<evidence type="ECO:0000256" key="1">
    <source>
        <dbReference type="ARBA" id="ARBA00009080"/>
    </source>
</evidence>
<keyword evidence="3" id="KW-0732">Signal</keyword>
<dbReference type="Pfam" id="PF03446">
    <property type="entry name" value="NAD_binding_2"/>
    <property type="match status" value="1"/>
</dbReference>
<dbReference type="InterPro" id="IPR013328">
    <property type="entry name" value="6PGD_dom2"/>
</dbReference>
<feature type="domain" description="6-phosphogluconate dehydrogenase NADP-binding" evidence="4">
    <location>
        <begin position="9"/>
        <end position="157"/>
    </location>
</feature>
<dbReference type="PANTHER" id="PTHR43580:SF2">
    <property type="entry name" value="CYTOKINE-LIKE NUCLEAR FACTOR N-PAC"/>
    <property type="match status" value="1"/>
</dbReference>
<dbReference type="Gene3D" id="1.10.1040.10">
    <property type="entry name" value="N-(1-d-carboxylethyl)-l-norvaline Dehydrogenase, domain 2"/>
    <property type="match status" value="1"/>
</dbReference>
<proteinExistence type="inferred from homology"/>
<dbReference type="PANTHER" id="PTHR43580">
    <property type="entry name" value="OXIDOREDUCTASE GLYR1-RELATED"/>
    <property type="match status" value="1"/>
</dbReference>
<keyword evidence="2" id="KW-0560">Oxidoreductase</keyword>
<feature type="domain" description="NADPH-dependent reductive aminase-like C-terminal" evidence="5">
    <location>
        <begin position="164"/>
        <end position="290"/>
    </location>
</feature>
<evidence type="ECO:0000259" key="4">
    <source>
        <dbReference type="Pfam" id="PF03446"/>
    </source>
</evidence>
<organism evidence="6 7">
    <name type="scientific">Prauserella shujinwangii</name>
    <dbReference type="NCBI Taxonomy" id="1453103"/>
    <lineage>
        <taxon>Bacteria</taxon>
        <taxon>Bacillati</taxon>
        <taxon>Actinomycetota</taxon>
        <taxon>Actinomycetes</taxon>
        <taxon>Pseudonocardiales</taxon>
        <taxon>Pseudonocardiaceae</taxon>
        <taxon>Prauserella</taxon>
    </lineage>
</organism>
<dbReference type="PIRSF" id="PIRSF000103">
    <property type="entry name" value="HIBADH"/>
    <property type="match status" value="1"/>
</dbReference>
<dbReference type="InterPro" id="IPR006115">
    <property type="entry name" value="6PGDH_NADP-bd"/>
</dbReference>
<dbReference type="OrthoDB" id="9135493at2"/>
<dbReference type="SUPFAM" id="SSF51735">
    <property type="entry name" value="NAD(P)-binding Rossmann-fold domains"/>
    <property type="match status" value="1"/>
</dbReference>
<dbReference type="EMBL" id="PVNH01000010">
    <property type="protein sequence ID" value="PRX45020.1"/>
    <property type="molecule type" value="Genomic_DNA"/>
</dbReference>
<feature type="signal peptide" evidence="3">
    <location>
        <begin position="1"/>
        <end position="22"/>
    </location>
</feature>
<gene>
    <name evidence="6" type="ORF">B0I33_110119</name>
</gene>
<dbReference type="RefSeq" id="WP_106180966.1">
    <property type="nucleotide sequence ID" value="NZ_PVNH01000010.1"/>
</dbReference>
<dbReference type="AlphaFoldDB" id="A0A2T0LP41"/>
<dbReference type="InterPro" id="IPR015815">
    <property type="entry name" value="HIBADH-related"/>
</dbReference>
<evidence type="ECO:0000256" key="2">
    <source>
        <dbReference type="ARBA" id="ARBA00023002"/>
    </source>
</evidence>
<dbReference type="Pfam" id="PF21761">
    <property type="entry name" value="RedAm-like_C"/>
    <property type="match status" value="1"/>
</dbReference>
<dbReference type="InterPro" id="IPR051265">
    <property type="entry name" value="HIBADH-related_NP60_sf"/>
</dbReference>
<evidence type="ECO:0000313" key="6">
    <source>
        <dbReference type="EMBL" id="PRX45020.1"/>
    </source>
</evidence>
<dbReference type="Gene3D" id="3.40.50.720">
    <property type="entry name" value="NAD(P)-binding Rossmann-like Domain"/>
    <property type="match status" value="1"/>
</dbReference>
<comment type="similarity">
    <text evidence="1">Belongs to the HIBADH-related family.</text>
</comment>
<keyword evidence="7" id="KW-1185">Reference proteome</keyword>
<dbReference type="Proteomes" id="UP000238362">
    <property type="component" value="Unassembled WGS sequence"/>
</dbReference>
<feature type="chain" id="PRO_5039341713" evidence="3">
    <location>
        <begin position="23"/>
        <end position="295"/>
    </location>
</feature>
<dbReference type="InterPro" id="IPR036291">
    <property type="entry name" value="NAD(P)-bd_dom_sf"/>
</dbReference>
<comment type="caution">
    <text evidence="6">The sequence shown here is derived from an EMBL/GenBank/DDBJ whole genome shotgun (WGS) entry which is preliminary data.</text>
</comment>
<name>A0A2T0LP41_9PSEU</name>
<evidence type="ECO:0000259" key="5">
    <source>
        <dbReference type="Pfam" id="PF21761"/>
    </source>
</evidence>
<accession>A0A2T0LP41</accession>
<dbReference type="GO" id="GO:0016491">
    <property type="term" value="F:oxidoreductase activity"/>
    <property type="evidence" value="ECO:0007669"/>
    <property type="project" value="UniProtKB-KW"/>
</dbReference>
<dbReference type="InterPro" id="IPR048666">
    <property type="entry name" value="RedAm-like_C"/>
</dbReference>